<evidence type="ECO:0000256" key="8">
    <source>
        <dbReference type="ARBA" id="ARBA00023204"/>
    </source>
</evidence>
<comment type="catalytic activity">
    <reaction evidence="1 9">
        <text>Hydrolyzes single-stranded DNA or mismatched double-stranded DNA and polynucleotides, releasing free uracil.</text>
        <dbReference type="EC" id="3.2.2.27"/>
    </reaction>
</comment>
<comment type="function">
    <text evidence="2 9">Excises uracil residues from the DNA which can arise as a result of misincorporation of dUMP residues by DNA polymerase or due to deamination of cytosine.</text>
</comment>
<evidence type="ECO:0000313" key="12">
    <source>
        <dbReference type="Proteomes" id="UP000254777"/>
    </source>
</evidence>
<evidence type="ECO:0000256" key="9">
    <source>
        <dbReference type="HAMAP-Rule" id="MF_00148"/>
    </source>
</evidence>
<evidence type="ECO:0000256" key="1">
    <source>
        <dbReference type="ARBA" id="ARBA00001400"/>
    </source>
</evidence>
<evidence type="ECO:0000313" key="11">
    <source>
        <dbReference type="EMBL" id="SUB75237.1"/>
    </source>
</evidence>
<dbReference type="HAMAP" id="MF_00148">
    <property type="entry name" value="UDG"/>
    <property type="match status" value="1"/>
</dbReference>
<dbReference type="GO" id="GO:0005737">
    <property type="term" value="C:cytoplasm"/>
    <property type="evidence" value="ECO:0007669"/>
    <property type="project" value="UniProtKB-SubCell"/>
</dbReference>
<dbReference type="GO" id="GO:0097510">
    <property type="term" value="P:base-excision repair, AP site formation via deaminated base removal"/>
    <property type="evidence" value="ECO:0007669"/>
    <property type="project" value="TreeGrafter"/>
</dbReference>
<evidence type="ECO:0000259" key="10">
    <source>
        <dbReference type="SMART" id="SM00986"/>
    </source>
</evidence>
<evidence type="ECO:0000256" key="5">
    <source>
        <dbReference type="ARBA" id="ARBA00018429"/>
    </source>
</evidence>
<proteinExistence type="inferred from homology"/>
<organism evidence="11 12">
    <name type="scientific">Peptoniphilus indolicus</name>
    <dbReference type="NCBI Taxonomy" id="33030"/>
    <lineage>
        <taxon>Bacteria</taxon>
        <taxon>Bacillati</taxon>
        <taxon>Bacillota</taxon>
        <taxon>Tissierellia</taxon>
        <taxon>Tissierellales</taxon>
        <taxon>Peptoniphilaceae</taxon>
        <taxon>Peptoniphilus</taxon>
    </lineage>
</organism>
<dbReference type="PANTHER" id="PTHR11264">
    <property type="entry name" value="URACIL-DNA GLYCOSYLASE"/>
    <property type="match status" value="1"/>
</dbReference>
<comment type="similarity">
    <text evidence="3 9">Belongs to the uracil-DNA glycosylase (UDG) superfamily. UNG family.</text>
</comment>
<dbReference type="AlphaFoldDB" id="A0A379DBD5"/>
<dbReference type="NCBIfam" id="NF003592">
    <property type="entry name" value="PRK05254.1-5"/>
    <property type="match status" value="1"/>
</dbReference>
<dbReference type="RefSeq" id="WP_004820300.1">
    <property type="nucleotide sequence ID" value="NZ_UGTH01000001.1"/>
</dbReference>
<feature type="domain" description="Uracil-DNA glycosylase-like" evidence="10">
    <location>
        <begin position="50"/>
        <end position="210"/>
    </location>
</feature>
<dbReference type="Pfam" id="PF03167">
    <property type="entry name" value="UDG"/>
    <property type="match status" value="1"/>
</dbReference>
<dbReference type="SUPFAM" id="SSF52141">
    <property type="entry name" value="Uracil-DNA glycosylase-like"/>
    <property type="match status" value="1"/>
</dbReference>
<comment type="subcellular location">
    <subcellularLocation>
        <location evidence="9">Cytoplasm</location>
    </subcellularLocation>
</comment>
<dbReference type="NCBIfam" id="NF003588">
    <property type="entry name" value="PRK05254.1-1"/>
    <property type="match status" value="1"/>
</dbReference>
<accession>A0A379DBD5</accession>
<dbReference type="InterPro" id="IPR036895">
    <property type="entry name" value="Uracil-DNA_glycosylase-like_sf"/>
</dbReference>
<dbReference type="GO" id="GO:0004844">
    <property type="term" value="F:uracil DNA N-glycosylase activity"/>
    <property type="evidence" value="ECO:0007669"/>
    <property type="project" value="UniProtKB-UniRule"/>
</dbReference>
<reference evidence="11 12" key="1">
    <citation type="submission" date="2018-06" db="EMBL/GenBank/DDBJ databases">
        <authorList>
            <consortium name="Pathogen Informatics"/>
            <person name="Doyle S."/>
        </authorList>
    </citation>
    <scope>NUCLEOTIDE SEQUENCE [LARGE SCALE GENOMIC DNA]</scope>
    <source>
        <strain evidence="11 12">NCTC11088</strain>
    </source>
</reference>
<name>A0A379DBD5_9FIRM</name>
<dbReference type="CDD" id="cd10027">
    <property type="entry name" value="UDG-F1-like"/>
    <property type="match status" value="1"/>
</dbReference>
<dbReference type="SMART" id="SM00987">
    <property type="entry name" value="UreE_C"/>
    <property type="match status" value="1"/>
</dbReference>
<dbReference type="InterPro" id="IPR002043">
    <property type="entry name" value="UDG_fam1"/>
</dbReference>
<dbReference type="EMBL" id="UGTH01000001">
    <property type="protein sequence ID" value="SUB75237.1"/>
    <property type="molecule type" value="Genomic_DNA"/>
</dbReference>
<dbReference type="SMART" id="SM00986">
    <property type="entry name" value="UDG"/>
    <property type="match status" value="1"/>
</dbReference>
<keyword evidence="9" id="KW-0963">Cytoplasm</keyword>
<dbReference type="FunFam" id="3.40.470.10:FF:000001">
    <property type="entry name" value="Uracil-DNA glycosylase"/>
    <property type="match status" value="1"/>
</dbReference>
<evidence type="ECO:0000256" key="3">
    <source>
        <dbReference type="ARBA" id="ARBA00008184"/>
    </source>
</evidence>
<protein>
    <recommendedName>
        <fullName evidence="5 9">Uracil-DNA glycosylase</fullName>
        <shortName evidence="9">UDG</shortName>
        <ecNumber evidence="4 9">3.2.2.27</ecNumber>
    </recommendedName>
</protein>
<dbReference type="InterPro" id="IPR005122">
    <property type="entry name" value="Uracil-DNA_glycosylase-like"/>
</dbReference>
<dbReference type="PANTHER" id="PTHR11264:SF0">
    <property type="entry name" value="URACIL-DNA GLYCOSYLASE"/>
    <property type="match status" value="1"/>
</dbReference>
<keyword evidence="7 9" id="KW-0378">Hydrolase</keyword>
<dbReference type="Gene3D" id="3.40.470.10">
    <property type="entry name" value="Uracil-DNA glycosylase-like domain"/>
    <property type="match status" value="1"/>
</dbReference>
<keyword evidence="6 9" id="KW-0227">DNA damage</keyword>
<evidence type="ECO:0000256" key="4">
    <source>
        <dbReference type="ARBA" id="ARBA00012030"/>
    </source>
</evidence>
<keyword evidence="8 9" id="KW-0234">DNA repair</keyword>
<dbReference type="NCBIfam" id="NF003591">
    <property type="entry name" value="PRK05254.1-4"/>
    <property type="match status" value="1"/>
</dbReference>
<dbReference type="NCBIfam" id="TIGR00628">
    <property type="entry name" value="ung"/>
    <property type="match status" value="1"/>
</dbReference>
<sequence length="224" mass="25625">MNKIIGNSWDELLEEQFNQPYYQNLRQLLIGEYKNFQIFPKPEDIFNAFKKTPYEDVRCVILGQDPYHNINQAEGLSFSVKVGQRIPPSLVNIYKELKSDLGYEPPRHGSLVKWAESGVLLLNTTLTVRAHTPMSHSKIGWEILTDSVIDILNKKDSPVVFILWGRHAASKEKLITNPKHLILKAPHPSPLSANRGFFGSKPFSKTNEFLEANGCRPIDWRIDN</sequence>
<evidence type="ECO:0000256" key="7">
    <source>
        <dbReference type="ARBA" id="ARBA00022801"/>
    </source>
</evidence>
<evidence type="ECO:0000256" key="2">
    <source>
        <dbReference type="ARBA" id="ARBA00002631"/>
    </source>
</evidence>
<gene>
    <name evidence="9 11" type="primary">ung</name>
    <name evidence="11" type="ORF">NCTC11088_01025</name>
</gene>
<dbReference type="NCBIfam" id="NF003589">
    <property type="entry name" value="PRK05254.1-2"/>
    <property type="match status" value="1"/>
</dbReference>
<feature type="active site" description="Proton acceptor" evidence="9">
    <location>
        <position position="65"/>
    </location>
</feature>
<keyword evidence="11" id="KW-0326">Glycosidase</keyword>
<dbReference type="Proteomes" id="UP000254777">
    <property type="component" value="Unassembled WGS sequence"/>
</dbReference>
<evidence type="ECO:0000256" key="6">
    <source>
        <dbReference type="ARBA" id="ARBA00022763"/>
    </source>
</evidence>
<dbReference type="EC" id="3.2.2.27" evidence="4 9"/>